<evidence type="ECO:0000313" key="2">
    <source>
        <dbReference type="EMBL" id="AUX07790.1"/>
    </source>
</evidence>
<accession>A0A343TFB8</accession>
<protein>
    <submittedName>
        <fullName evidence="2">Metallophosphoesterase</fullName>
    </submittedName>
</protein>
<sequence>MANAAAAIVDGDGERALAVADYHAGIEIGLRYERGVELESAADRRRERLLSLLDRTAADRVIVLGDLAHRIRAPDGEEREEIETLIDAVTDRVPLTLVQGNHDGGVAAAFADRIDVTPTDGTVYGDVGLVHGHTWPAPEVFEADVVCMGHEHPQVRLRDEVGGTRMERAWLRGQLNPEPFREEGIIADGAAVSGSELVVFPAFNDRSGGTWVNVDGQSFLSPFLPVGLADADAYLLDGTRLGPFGTI</sequence>
<dbReference type="KEGG" id="hdf:AArcSl_0134"/>
<feature type="domain" description="Calcineurin-like phosphoesterase" evidence="1">
    <location>
        <begin position="17"/>
        <end position="133"/>
    </location>
</feature>
<dbReference type="AlphaFoldDB" id="A0A343TFB8"/>
<keyword evidence="3" id="KW-1185">Reference proteome</keyword>
<dbReference type="Pfam" id="PF00149">
    <property type="entry name" value="Metallophos"/>
    <property type="match status" value="1"/>
</dbReference>
<dbReference type="PANTHER" id="PTHR39323:SF1">
    <property type="entry name" value="BLR1149 PROTEIN"/>
    <property type="match status" value="1"/>
</dbReference>
<dbReference type="PANTHER" id="PTHR39323">
    <property type="entry name" value="BLR1149 PROTEIN"/>
    <property type="match status" value="1"/>
</dbReference>
<name>A0A343TFB8_9EURY</name>
<dbReference type="InterPro" id="IPR004843">
    <property type="entry name" value="Calcineurin-like_PHP"/>
</dbReference>
<dbReference type="PIRSF" id="PIRSF000887">
    <property type="entry name" value="Pesterase_MJ0037"/>
    <property type="match status" value="1"/>
</dbReference>
<gene>
    <name evidence="2" type="ORF">AArcSl_0134</name>
</gene>
<dbReference type="InterPro" id="IPR024173">
    <property type="entry name" value="Pesterase_MJ0037-like"/>
</dbReference>
<evidence type="ECO:0000313" key="3">
    <source>
        <dbReference type="Proteomes" id="UP000263012"/>
    </source>
</evidence>
<evidence type="ECO:0000259" key="1">
    <source>
        <dbReference type="Pfam" id="PF00149"/>
    </source>
</evidence>
<organism evidence="2 3">
    <name type="scientific">Halalkaliarchaeum desulfuricum</name>
    <dbReference type="NCBI Taxonomy" id="2055893"/>
    <lineage>
        <taxon>Archaea</taxon>
        <taxon>Methanobacteriati</taxon>
        <taxon>Methanobacteriota</taxon>
        <taxon>Stenosarchaea group</taxon>
        <taxon>Halobacteria</taxon>
        <taxon>Halobacteriales</taxon>
        <taxon>Haloferacaceae</taxon>
        <taxon>Halalkaliarchaeum</taxon>
    </lineage>
</organism>
<dbReference type="Gene3D" id="3.60.21.10">
    <property type="match status" value="1"/>
</dbReference>
<dbReference type="SUPFAM" id="SSF56300">
    <property type="entry name" value="Metallo-dependent phosphatases"/>
    <property type="match status" value="1"/>
</dbReference>
<dbReference type="EMBL" id="CP025066">
    <property type="protein sequence ID" value="AUX07790.1"/>
    <property type="molecule type" value="Genomic_DNA"/>
</dbReference>
<dbReference type="InterPro" id="IPR029052">
    <property type="entry name" value="Metallo-depent_PP-like"/>
</dbReference>
<dbReference type="Proteomes" id="UP000263012">
    <property type="component" value="Chromosome"/>
</dbReference>
<reference evidence="3" key="1">
    <citation type="submission" date="2017-11" db="EMBL/GenBank/DDBJ databases">
        <title>Phenotypic and genomic properties of facultatively anaerobic sulfur-reducing natronoarchaea from hypersaline soda lakes.</title>
        <authorList>
            <person name="Sorokin D.Y."/>
            <person name="Kublanov I.V."/>
            <person name="Roman P."/>
            <person name="Sinninghe Damste J.S."/>
            <person name="Golyshin P.N."/>
            <person name="Rojo D."/>
            <person name="Ciordia S."/>
            <person name="Mena M.D.C."/>
            <person name="Ferrer M."/>
            <person name="Messina E."/>
            <person name="Smedile F."/>
            <person name="La Spada G."/>
            <person name="La Cono V."/>
            <person name="Yakimov M.M."/>
        </authorList>
    </citation>
    <scope>NUCLEOTIDE SEQUENCE [LARGE SCALE GENOMIC DNA]</scope>
    <source>
        <strain evidence="3">AArc-Sl</strain>
    </source>
</reference>
<proteinExistence type="predicted"/>